<keyword evidence="1" id="KW-0732">Signal</keyword>
<dbReference type="RefSeq" id="WP_184812072.1">
    <property type="nucleotide sequence ID" value="NZ_JACHJQ010000004.1"/>
</dbReference>
<name>A0A7W7Q6V9_9PSEU</name>
<evidence type="ECO:0008006" key="4">
    <source>
        <dbReference type="Google" id="ProtNLM"/>
    </source>
</evidence>
<gene>
    <name evidence="2" type="ORF">FHR82_004185</name>
</gene>
<reference evidence="2 3" key="1">
    <citation type="submission" date="2020-08" db="EMBL/GenBank/DDBJ databases">
        <title>Genomic Encyclopedia of Type Strains, Phase III (KMG-III): the genomes of soil and plant-associated and newly described type strains.</title>
        <authorList>
            <person name="Whitman W."/>
        </authorList>
    </citation>
    <scope>NUCLEOTIDE SEQUENCE [LARGE SCALE GENOMIC DNA]</scope>
    <source>
        <strain evidence="2 3">CECT 8960</strain>
    </source>
</reference>
<evidence type="ECO:0000256" key="1">
    <source>
        <dbReference type="SAM" id="SignalP"/>
    </source>
</evidence>
<evidence type="ECO:0000313" key="3">
    <source>
        <dbReference type="Proteomes" id="UP000520767"/>
    </source>
</evidence>
<protein>
    <recommendedName>
        <fullName evidence="4">Lipoprotein</fullName>
    </recommendedName>
</protein>
<keyword evidence="3" id="KW-1185">Reference proteome</keyword>
<accession>A0A7W7Q6V9</accession>
<dbReference type="EMBL" id="JACHJQ010000004">
    <property type="protein sequence ID" value="MBB4907943.1"/>
    <property type="molecule type" value="Genomic_DNA"/>
</dbReference>
<feature type="signal peptide" evidence="1">
    <location>
        <begin position="1"/>
        <end position="20"/>
    </location>
</feature>
<organism evidence="2 3">
    <name type="scientific">Actinophytocola algeriensis</name>
    <dbReference type="NCBI Taxonomy" id="1768010"/>
    <lineage>
        <taxon>Bacteria</taxon>
        <taxon>Bacillati</taxon>
        <taxon>Actinomycetota</taxon>
        <taxon>Actinomycetes</taxon>
        <taxon>Pseudonocardiales</taxon>
        <taxon>Pseudonocardiaceae</taxon>
    </lineage>
</organism>
<dbReference type="Proteomes" id="UP000520767">
    <property type="component" value="Unassembled WGS sequence"/>
</dbReference>
<sequence length="184" mass="19868">MSLRLVLIAVLLVVAGCGQGAVTPGKATPETAASDDTAMPSDFAGEISYGNGSVAPPYHYEWRVEFDTGTAHLTWTPGYEDAETWTEAVDLDAAARERLYDRLRDAGLFEFTNEPDDGLVGGSTGQATLRRGSDVFYDSGTLGTSEAGQDLLDEVVAATEDLFPDEVWAAMDQRQRDWGARQPK</sequence>
<proteinExistence type="predicted"/>
<feature type="chain" id="PRO_5039631102" description="Lipoprotein" evidence="1">
    <location>
        <begin position="21"/>
        <end position="184"/>
    </location>
</feature>
<dbReference type="PROSITE" id="PS51257">
    <property type="entry name" value="PROKAR_LIPOPROTEIN"/>
    <property type="match status" value="1"/>
</dbReference>
<comment type="caution">
    <text evidence="2">The sequence shown here is derived from an EMBL/GenBank/DDBJ whole genome shotgun (WGS) entry which is preliminary data.</text>
</comment>
<dbReference type="AlphaFoldDB" id="A0A7W7Q6V9"/>
<evidence type="ECO:0000313" key="2">
    <source>
        <dbReference type="EMBL" id="MBB4907943.1"/>
    </source>
</evidence>